<evidence type="ECO:0000313" key="2">
    <source>
        <dbReference type="EMBL" id="MFD1543381.1"/>
    </source>
</evidence>
<protein>
    <recommendedName>
        <fullName evidence="4">WD40 repeat domain-containing protein</fullName>
    </recommendedName>
</protein>
<feature type="chain" id="PRO_5046204604" description="WD40 repeat domain-containing protein" evidence="1">
    <location>
        <begin position="26"/>
        <end position="324"/>
    </location>
</feature>
<comment type="caution">
    <text evidence="2">The sequence shown here is derived from an EMBL/GenBank/DDBJ whole genome shotgun (WGS) entry which is preliminary data.</text>
</comment>
<evidence type="ECO:0008006" key="4">
    <source>
        <dbReference type="Google" id="ProtNLM"/>
    </source>
</evidence>
<dbReference type="Proteomes" id="UP001597097">
    <property type="component" value="Unassembled WGS sequence"/>
</dbReference>
<organism evidence="2 3">
    <name type="scientific">Nonomuraea guangzhouensis</name>
    <dbReference type="NCBI Taxonomy" id="1291555"/>
    <lineage>
        <taxon>Bacteria</taxon>
        <taxon>Bacillati</taxon>
        <taxon>Actinomycetota</taxon>
        <taxon>Actinomycetes</taxon>
        <taxon>Streptosporangiales</taxon>
        <taxon>Streptosporangiaceae</taxon>
        <taxon>Nonomuraea</taxon>
    </lineage>
</organism>
<sequence length="324" mass="34199">MKLRITVAIAAGLAALMTAPTVAQAAPHHEHDGIRYASVKGCTVKGEQRPCGKWRLMMHSGEKGSLPDAETIAREANGKSSVTQVAPIAVSGDGQRVAYFTKAGRLAVRTMGGGVKVFAKDALPRVAQYNVTFNLSDDGGRLAAVFGTAKAVRTRIFDTATGALLGSTPGGQSMLGFSADGGELLTDTAGDEGVTDLIAYSESGEQLFRTTPPQIVSANTPQALSGDGRTTANVVMGAKPQLILYDMQTDEVTARRKLKLPAGDLLMVDWTGEQQVTLHLVQYPNERKANKMTIVQIDTGTGAVTVRDHYSLLKDSYVFAACGG</sequence>
<dbReference type="EMBL" id="JBHUCM010000038">
    <property type="protein sequence ID" value="MFD1543381.1"/>
    <property type="molecule type" value="Genomic_DNA"/>
</dbReference>
<accession>A0ABW4GKR9</accession>
<feature type="signal peptide" evidence="1">
    <location>
        <begin position="1"/>
        <end position="25"/>
    </location>
</feature>
<name>A0ABW4GKR9_9ACTN</name>
<keyword evidence="3" id="KW-1185">Reference proteome</keyword>
<evidence type="ECO:0000256" key="1">
    <source>
        <dbReference type="SAM" id="SignalP"/>
    </source>
</evidence>
<evidence type="ECO:0000313" key="3">
    <source>
        <dbReference type="Proteomes" id="UP001597097"/>
    </source>
</evidence>
<gene>
    <name evidence="2" type="ORF">ACFSJ0_40505</name>
</gene>
<proteinExistence type="predicted"/>
<keyword evidence="1" id="KW-0732">Signal</keyword>
<dbReference type="RefSeq" id="WP_219529846.1">
    <property type="nucleotide sequence ID" value="NZ_JAHKRM010000007.1"/>
</dbReference>
<reference evidence="3" key="1">
    <citation type="journal article" date="2019" name="Int. J. Syst. Evol. Microbiol.">
        <title>The Global Catalogue of Microorganisms (GCM) 10K type strain sequencing project: providing services to taxonomists for standard genome sequencing and annotation.</title>
        <authorList>
            <consortium name="The Broad Institute Genomics Platform"/>
            <consortium name="The Broad Institute Genome Sequencing Center for Infectious Disease"/>
            <person name="Wu L."/>
            <person name="Ma J."/>
        </authorList>
    </citation>
    <scope>NUCLEOTIDE SEQUENCE [LARGE SCALE GENOMIC DNA]</scope>
    <source>
        <strain evidence="3">CGMCC 1.15399</strain>
    </source>
</reference>